<feature type="transmembrane region" description="Helical" evidence="1">
    <location>
        <begin position="108"/>
        <end position="130"/>
    </location>
</feature>
<gene>
    <name evidence="2" type="ORF">N24_2925</name>
</gene>
<organism evidence="2 3">
    <name type="scientific">Corynebacterium suranareeae</name>
    <dbReference type="NCBI Taxonomy" id="2506452"/>
    <lineage>
        <taxon>Bacteria</taxon>
        <taxon>Bacillati</taxon>
        <taxon>Actinomycetota</taxon>
        <taxon>Actinomycetes</taxon>
        <taxon>Mycobacteriales</taxon>
        <taxon>Corynebacteriaceae</taxon>
        <taxon>Corynebacterium</taxon>
    </lineage>
</organism>
<keyword evidence="1" id="KW-0472">Membrane</keyword>
<feature type="transmembrane region" description="Helical" evidence="1">
    <location>
        <begin position="84"/>
        <end position="102"/>
    </location>
</feature>
<proteinExistence type="predicted"/>
<feature type="transmembrane region" description="Helical" evidence="1">
    <location>
        <begin position="26"/>
        <end position="45"/>
    </location>
</feature>
<feature type="transmembrane region" description="Helical" evidence="1">
    <location>
        <begin position="57"/>
        <end position="77"/>
    </location>
</feature>
<keyword evidence="1" id="KW-1133">Transmembrane helix</keyword>
<accession>A0A160PSC8</accession>
<dbReference type="AlphaFoldDB" id="A0A160PSC8"/>
<evidence type="ECO:0000256" key="1">
    <source>
        <dbReference type="SAM" id="Phobius"/>
    </source>
</evidence>
<reference evidence="2 3" key="1">
    <citation type="submission" date="2016-02" db="EMBL/GenBank/DDBJ databases">
        <title>Corynebacterium glutamicum N24 whole genome sequencing project.</title>
        <authorList>
            <person name="Matsutani M."/>
            <person name="Nangtapong N."/>
            <person name="Yakushi T."/>
            <person name="Matsushita K."/>
        </authorList>
    </citation>
    <scope>NUCLEOTIDE SEQUENCE [LARGE SCALE GENOMIC DNA]</scope>
    <source>
        <strain evidence="2 3">N24</strain>
    </source>
</reference>
<dbReference type="Proteomes" id="UP000218244">
    <property type="component" value="Chromosome"/>
</dbReference>
<sequence>MFLNSYEKHNDANPVTINSKLYRVKWWNLPLLEFASFVVGLVLELSNPEILSNLHRLGVFLNIAGFSGLIAGIPLLFVPLRVRWVDFCYIGSGLLVFFYFGSFLDGSYIFLNLFLLLGLGMIVSGFSYSLRRTLALHFAIKRQED</sequence>
<name>A0A160PSC8_9CORY</name>
<evidence type="ECO:0000313" key="2">
    <source>
        <dbReference type="EMBL" id="BAU97187.1"/>
    </source>
</evidence>
<keyword evidence="3" id="KW-1185">Reference proteome</keyword>
<dbReference type="KEGG" id="csur:N24_2925"/>
<protein>
    <submittedName>
        <fullName evidence="2">Uncharacterized protein</fullName>
    </submittedName>
</protein>
<evidence type="ECO:0000313" key="3">
    <source>
        <dbReference type="Proteomes" id="UP000218244"/>
    </source>
</evidence>
<dbReference type="EMBL" id="AP017369">
    <property type="protein sequence ID" value="BAU97187.1"/>
    <property type="molecule type" value="Genomic_DNA"/>
</dbReference>
<keyword evidence="1" id="KW-0812">Transmembrane</keyword>